<evidence type="ECO:0008006" key="2">
    <source>
        <dbReference type="Google" id="ProtNLM"/>
    </source>
</evidence>
<organism evidence="1">
    <name type="scientific">marine sediment metagenome</name>
    <dbReference type="NCBI Taxonomy" id="412755"/>
    <lineage>
        <taxon>unclassified sequences</taxon>
        <taxon>metagenomes</taxon>
        <taxon>ecological metagenomes</taxon>
    </lineage>
</organism>
<sequence>LELFHAEQLLDPYYPEHPTAMARSWELDREIPPQRAEQILVDLLASPVRARLYAFLRDRVGRPLEPHDVYLSTPFERAPAEELDAAVARRFKGLDDFERQLPTILREVGFGDADADWLASRIRVERSRDAGHSTPPGLPEYGPWLTTSLQRGRFNFAAYGTATHELGHAVEQAFSIGRPPRPALKGVPGSCAVESVANIFCDTRFRLVGVKLSTEDIEPLDQMTIESMLAGCQMAGPALLELRAWQWLYDHPDATA</sequence>
<proteinExistence type="predicted"/>
<feature type="non-terminal residue" evidence="1">
    <location>
        <position position="256"/>
    </location>
</feature>
<comment type="caution">
    <text evidence="1">The sequence shown here is derived from an EMBL/GenBank/DDBJ whole genome shotgun (WGS) entry which is preliminary data.</text>
</comment>
<evidence type="ECO:0000313" key="1">
    <source>
        <dbReference type="EMBL" id="GAG15790.1"/>
    </source>
</evidence>
<accession>X0VBT5</accession>
<gene>
    <name evidence="1" type="ORF">S01H1_57940</name>
</gene>
<dbReference type="EMBL" id="BARS01037816">
    <property type="protein sequence ID" value="GAG15790.1"/>
    <property type="molecule type" value="Genomic_DNA"/>
</dbReference>
<protein>
    <recommendedName>
        <fullName evidence="2">Peptidase M3A/M3B catalytic domain-containing protein</fullName>
    </recommendedName>
</protein>
<dbReference type="AlphaFoldDB" id="X0VBT5"/>
<feature type="non-terminal residue" evidence="1">
    <location>
        <position position="1"/>
    </location>
</feature>
<name>X0VBT5_9ZZZZ</name>
<reference evidence="1" key="1">
    <citation type="journal article" date="2014" name="Front. Microbiol.">
        <title>High frequency of phylogenetically diverse reductive dehalogenase-homologous genes in deep subseafloor sedimentary metagenomes.</title>
        <authorList>
            <person name="Kawai M."/>
            <person name="Futagami T."/>
            <person name="Toyoda A."/>
            <person name="Takaki Y."/>
            <person name="Nishi S."/>
            <person name="Hori S."/>
            <person name="Arai W."/>
            <person name="Tsubouchi T."/>
            <person name="Morono Y."/>
            <person name="Uchiyama I."/>
            <person name="Ito T."/>
            <person name="Fujiyama A."/>
            <person name="Inagaki F."/>
            <person name="Takami H."/>
        </authorList>
    </citation>
    <scope>NUCLEOTIDE SEQUENCE</scope>
    <source>
        <strain evidence="1">Expedition CK06-06</strain>
    </source>
</reference>